<feature type="transmembrane region" description="Helical" evidence="1">
    <location>
        <begin position="87"/>
        <end position="108"/>
    </location>
</feature>
<gene>
    <name evidence="2" type="ORF">ENR64_09550</name>
</gene>
<keyword evidence="1" id="KW-0812">Transmembrane</keyword>
<evidence type="ECO:0000256" key="1">
    <source>
        <dbReference type="SAM" id="Phobius"/>
    </source>
</evidence>
<dbReference type="EMBL" id="DSRU01000132">
    <property type="protein sequence ID" value="HFM97992.1"/>
    <property type="molecule type" value="Genomic_DNA"/>
</dbReference>
<feature type="transmembrane region" description="Helical" evidence="1">
    <location>
        <begin position="15"/>
        <end position="32"/>
    </location>
</feature>
<proteinExistence type="predicted"/>
<keyword evidence="1" id="KW-1133">Transmembrane helix</keyword>
<protein>
    <submittedName>
        <fullName evidence="2">Uncharacterized protein</fullName>
    </submittedName>
</protein>
<comment type="caution">
    <text evidence="2">The sequence shown here is derived from an EMBL/GenBank/DDBJ whole genome shotgun (WGS) entry which is preliminary data.</text>
</comment>
<accession>A0A7C3PCM7</accession>
<feature type="transmembrane region" description="Helical" evidence="1">
    <location>
        <begin position="38"/>
        <end position="54"/>
    </location>
</feature>
<keyword evidence="1" id="KW-0472">Membrane</keyword>
<dbReference type="AlphaFoldDB" id="A0A7C3PCM7"/>
<sequence length="125" mass="13792">MTQLDASALQARNRLITLFVLFCLLDIAVVILAKDAWAIIRILLTIALMYFVIQGRKWAKWLMIGLCSVLVVTLIALIIALSSRLSLTLIAGSAILGGLSAAIAIYIATNNDLNRYFAYKRHART</sequence>
<reference evidence="2" key="1">
    <citation type="journal article" date="2020" name="mSystems">
        <title>Genome- and Community-Level Interaction Insights into Carbon Utilization and Element Cycling Functions of Hydrothermarchaeota in Hydrothermal Sediment.</title>
        <authorList>
            <person name="Zhou Z."/>
            <person name="Liu Y."/>
            <person name="Xu W."/>
            <person name="Pan J."/>
            <person name="Luo Z.H."/>
            <person name="Li M."/>
        </authorList>
    </citation>
    <scope>NUCLEOTIDE SEQUENCE [LARGE SCALE GENOMIC DNA]</scope>
    <source>
        <strain evidence="2">SpSt-418</strain>
    </source>
</reference>
<evidence type="ECO:0000313" key="2">
    <source>
        <dbReference type="EMBL" id="HFM97992.1"/>
    </source>
</evidence>
<name>A0A7C3PCM7_9CYAN</name>
<feature type="transmembrane region" description="Helical" evidence="1">
    <location>
        <begin position="61"/>
        <end position="81"/>
    </location>
</feature>
<organism evidence="2">
    <name type="scientific">Oscillatoriales cyanobacterium SpSt-418</name>
    <dbReference type="NCBI Taxonomy" id="2282169"/>
    <lineage>
        <taxon>Bacteria</taxon>
        <taxon>Bacillati</taxon>
        <taxon>Cyanobacteriota</taxon>
        <taxon>Cyanophyceae</taxon>
        <taxon>Oscillatoriophycideae</taxon>
        <taxon>Oscillatoriales</taxon>
    </lineage>
</organism>